<proteinExistence type="predicted"/>
<organism evidence="1 2">
    <name type="scientific">Vaccinium darrowii</name>
    <dbReference type="NCBI Taxonomy" id="229202"/>
    <lineage>
        <taxon>Eukaryota</taxon>
        <taxon>Viridiplantae</taxon>
        <taxon>Streptophyta</taxon>
        <taxon>Embryophyta</taxon>
        <taxon>Tracheophyta</taxon>
        <taxon>Spermatophyta</taxon>
        <taxon>Magnoliopsida</taxon>
        <taxon>eudicotyledons</taxon>
        <taxon>Gunneridae</taxon>
        <taxon>Pentapetalae</taxon>
        <taxon>asterids</taxon>
        <taxon>Ericales</taxon>
        <taxon>Ericaceae</taxon>
        <taxon>Vaccinioideae</taxon>
        <taxon>Vaccinieae</taxon>
        <taxon>Vaccinium</taxon>
    </lineage>
</organism>
<name>A0ACB7X2I1_9ERIC</name>
<reference evidence="1 2" key="1">
    <citation type="journal article" date="2021" name="Hortic Res">
        <title>High-quality reference genome and annotation aids understanding of berry development for evergreen blueberry (Vaccinium darrowii).</title>
        <authorList>
            <person name="Yu J."/>
            <person name="Hulse-Kemp A.M."/>
            <person name="Babiker E."/>
            <person name="Staton M."/>
        </authorList>
    </citation>
    <scope>NUCLEOTIDE SEQUENCE [LARGE SCALE GENOMIC DNA]</scope>
    <source>
        <strain evidence="2">cv. NJ 8807/NJ 8810</strain>
        <tissue evidence="1">Young leaf</tissue>
    </source>
</reference>
<evidence type="ECO:0000313" key="2">
    <source>
        <dbReference type="Proteomes" id="UP000828048"/>
    </source>
</evidence>
<accession>A0ACB7X2I1</accession>
<sequence>MFSFQEVPTIFVDNQPIQIRKIWVHNLFSRFGKVRDVFIPFKTSKISGRKFGFVRFNRLEEASLAIANVDKTWRWDHLLAVKYARFLKNRDRQIYYQNNHNGEIQRNFPEVADSKNVDEDDELDPNDKMEDYVDMKAQDGRLRGYESPIM</sequence>
<dbReference type="Proteomes" id="UP000828048">
    <property type="component" value="Chromosome 2"/>
</dbReference>
<dbReference type="EMBL" id="CM037152">
    <property type="protein sequence ID" value="KAH7834790.1"/>
    <property type="molecule type" value="Genomic_DNA"/>
</dbReference>
<comment type="caution">
    <text evidence="1">The sequence shown here is derived from an EMBL/GenBank/DDBJ whole genome shotgun (WGS) entry which is preliminary data.</text>
</comment>
<evidence type="ECO:0000313" key="1">
    <source>
        <dbReference type="EMBL" id="KAH7834790.1"/>
    </source>
</evidence>
<gene>
    <name evidence="1" type="ORF">Vadar_019745</name>
</gene>
<protein>
    <submittedName>
        <fullName evidence="1">Uncharacterized protein</fullName>
    </submittedName>
</protein>
<keyword evidence="2" id="KW-1185">Reference proteome</keyword>